<keyword evidence="9" id="KW-1185">Reference proteome</keyword>
<dbReference type="Gene3D" id="3.40.50.300">
    <property type="entry name" value="P-loop containing nucleotide triphosphate hydrolases"/>
    <property type="match status" value="2"/>
</dbReference>
<evidence type="ECO:0000313" key="8">
    <source>
        <dbReference type="EnsemblPlants" id="Pp3c6_5360V3.1"/>
    </source>
</evidence>
<evidence type="ECO:0000259" key="5">
    <source>
        <dbReference type="Pfam" id="PF13086"/>
    </source>
</evidence>
<dbReference type="Pfam" id="PF13087">
    <property type="entry name" value="AAA_12"/>
    <property type="match status" value="1"/>
</dbReference>
<dbReference type="EnsemblPlants" id="Pp3c6_5360V3.1">
    <property type="protein sequence ID" value="Pp3c6_5360V3.1"/>
    <property type="gene ID" value="Pp3c6_5360"/>
</dbReference>
<dbReference type="InterPro" id="IPR041677">
    <property type="entry name" value="DNA2/NAM7_AAA_11"/>
</dbReference>
<feature type="domain" description="DNA2/NAM7 helicase helicase" evidence="5">
    <location>
        <begin position="490"/>
        <end position="564"/>
    </location>
</feature>
<dbReference type="GO" id="GO:0003723">
    <property type="term" value="F:RNA binding"/>
    <property type="evidence" value="ECO:0000318"/>
    <property type="project" value="GO_Central"/>
</dbReference>
<evidence type="ECO:0000256" key="3">
    <source>
        <dbReference type="ARBA" id="ARBA00022806"/>
    </source>
</evidence>
<dbReference type="STRING" id="3218.A0A2K1KEF4"/>
<sequence length="870" mass="97778">MGTNAMGAARQDRAAQVASHHTRLQKSVLAWDYIRIVTEDKANQKKRKASDLAKGSALRNVPDKFKDLDEYLEVFESLLLEECRAQILRGDEEEGARQCHMVAVIQCERVNEFHFVKLAIDAGECQEYYENDLVLLSKEQLGQGKLPSTYALANVESREGQQALRIRMYLDKEAETGISIENDASDKVLASLSGPKTAWWILKLCNMSTISREYTSLRSVGTLPFVKTILSASLVESDDPESAKDSGQWTIPPSLLDHLNHTHNVSQLQAIQLLNWRDDKGRVYCPTSETFTLNHTLFKISVVRRRLVVHVILWSLSRGHLEQARHKLSLAFSALFCTPHRNGDVSIQHKLELTSTKRMDHWIKASPWLNESVNPRDLIMPMDGDDGFFPTSTNQFRPESIAAKRKHRKHVLVCAPSNSALDEIVLRLLNTGLRDENGQAYTPNVVRVGLNAHHSVSAVTMDTLVNQRLSGVQKSVVSAGPKASAGMERDRCRISILDEAAIVCSTLSFSGAGVFLRMNRGFDVVIIDEAAQAVEPSTLVPLVHGCRQVFLVGDPLQLPATVLSTKAVSHGYGMSMFKRLQKAGYPVKMLKTQYRMHPLIRAFPSKEFYEGALEDGDDVERVTSRPWHEHRCFGPYTFFDIDGEESQPPGSGSWVNKDEVEFVLVLYRHLVALYPELKGSPTVAVISPYKLQVKLLRQRFTEVLGKETARLVDINTVDGFQGREKDIAIFSCVRATEGKSIGFVSDFRRMNVGLTRARASMLVVGCAKALKIDKHWRNLVTSSIERHRLYKVTKPFHALFNDQSLENMKKLAEQYEEEEAKRKLAEPDTPAVITDVEDTNMDELLDAYADEDVDEIAENFGDVDEDVEDI</sequence>
<accession>A0A2K1KEF4</accession>
<dbReference type="Gramene" id="Pp3c6_5360V3.1">
    <property type="protein sequence ID" value="Pp3c6_5360V3.1"/>
    <property type="gene ID" value="Pp3c6_5360"/>
</dbReference>
<reference evidence="8" key="3">
    <citation type="submission" date="2020-12" db="UniProtKB">
        <authorList>
            <consortium name="EnsemblPlants"/>
        </authorList>
    </citation>
    <scope>IDENTIFICATION</scope>
</reference>
<dbReference type="FunFam" id="3.40.50.300:FF:000326">
    <property type="entry name" value="P-loop containing nucleoside triphosphate hydrolase"/>
    <property type="match status" value="1"/>
</dbReference>
<dbReference type="Pfam" id="PF13086">
    <property type="entry name" value="AAA_11"/>
    <property type="match status" value="2"/>
</dbReference>
<feature type="domain" description="DNA2/NAM7 helicase-like C-terminal" evidence="6">
    <location>
        <begin position="572"/>
        <end position="767"/>
    </location>
</feature>
<reference evidence="7 9" key="2">
    <citation type="journal article" date="2018" name="Plant J.">
        <title>The Physcomitrella patens chromosome-scale assembly reveals moss genome structure and evolution.</title>
        <authorList>
            <person name="Lang D."/>
            <person name="Ullrich K.K."/>
            <person name="Murat F."/>
            <person name="Fuchs J."/>
            <person name="Jenkins J."/>
            <person name="Haas F.B."/>
            <person name="Piednoel M."/>
            <person name="Gundlach H."/>
            <person name="Van Bel M."/>
            <person name="Meyberg R."/>
            <person name="Vives C."/>
            <person name="Morata J."/>
            <person name="Symeonidi A."/>
            <person name="Hiss M."/>
            <person name="Muchero W."/>
            <person name="Kamisugi Y."/>
            <person name="Saleh O."/>
            <person name="Blanc G."/>
            <person name="Decker E.L."/>
            <person name="van Gessel N."/>
            <person name="Grimwood J."/>
            <person name="Hayes R.D."/>
            <person name="Graham S.W."/>
            <person name="Gunter L.E."/>
            <person name="McDaniel S.F."/>
            <person name="Hoernstein S.N.W."/>
            <person name="Larsson A."/>
            <person name="Li F.W."/>
            <person name="Perroud P.F."/>
            <person name="Phillips J."/>
            <person name="Ranjan P."/>
            <person name="Rokshar D.S."/>
            <person name="Rothfels C.J."/>
            <person name="Schneider L."/>
            <person name="Shu S."/>
            <person name="Stevenson D.W."/>
            <person name="Thummler F."/>
            <person name="Tillich M."/>
            <person name="Villarreal Aguilar J.C."/>
            <person name="Widiez T."/>
            <person name="Wong G.K."/>
            <person name="Wymore A."/>
            <person name="Zhang Y."/>
            <person name="Zimmer A.D."/>
            <person name="Quatrano R.S."/>
            <person name="Mayer K.F.X."/>
            <person name="Goodstein D."/>
            <person name="Casacuberta J.M."/>
            <person name="Vandepoele K."/>
            <person name="Reski R."/>
            <person name="Cuming A.C."/>
            <person name="Tuskan G.A."/>
            <person name="Maumus F."/>
            <person name="Salse J."/>
            <person name="Schmutz J."/>
            <person name="Rensing S.A."/>
        </authorList>
    </citation>
    <scope>NUCLEOTIDE SEQUENCE [LARGE SCALE GENOMIC DNA]</scope>
    <source>
        <strain evidence="8 9">cv. Gransden 2004</strain>
    </source>
</reference>
<organism evidence="7">
    <name type="scientific">Physcomitrium patens</name>
    <name type="common">Spreading-leaved earth moss</name>
    <name type="synonym">Physcomitrella patens</name>
    <dbReference type="NCBI Taxonomy" id="3218"/>
    <lineage>
        <taxon>Eukaryota</taxon>
        <taxon>Viridiplantae</taxon>
        <taxon>Streptophyta</taxon>
        <taxon>Embryophyta</taxon>
        <taxon>Bryophyta</taxon>
        <taxon>Bryophytina</taxon>
        <taxon>Bryopsida</taxon>
        <taxon>Funariidae</taxon>
        <taxon>Funariales</taxon>
        <taxon>Funariaceae</taxon>
        <taxon>Physcomitrium</taxon>
    </lineage>
</organism>
<dbReference type="GO" id="GO:0004386">
    <property type="term" value="F:helicase activity"/>
    <property type="evidence" value="ECO:0007669"/>
    <property type="project" value="UniProtKB-KW"/>
</dbReference>
<feature type="domain" description="DNA2/NAM7 helicase helicase" evidence="5">
    <location>
        <begin position="402"/>
        <end position="472"/>
    </location>
</feature>
<name>A0A2K1KEF4_PHYPA</name>
<gene>
    <name evidence="8" type="primary">LOC112283675</name>
    <name evidence="7" type="ORF">PHYPA_008532</name>
</gene>
<evidence type="ECO:0000256" key="2">
    <source>
        <dbReference type="ARBA" id="ARBA00022801"/>
    </source>
</evidence>
<dbReference type="GO" id="GO:0005694">
    <property type="term" value="C:chromosome"/>
    <property type="evidence" value="ECO:0007669"/>
    <property type="project" value="UniProtKB-ARBA"/>
</dbReference>
<dbReference type="InterPro" id="IPR041679">
    <property type="entry name" value="DNA2/NAM7-like_C"/>
</dbReference>
<keyword evidence="2" id="KW-0378">Hydrolase</keyword>
<dbReference type="PANTHER" id="PTHR10887:SF538">
    <property type="entry name" value="HELICASE MAGATAMA 3-RELATED"/>
    <property type="match status" value="1"/>
</dbReference>
<dbReference type="EMBL" id="ABEU02000006">
    <property type="protein sequence ID" value="PNR52158.1"/>
    <property type="molecule type" value="Genomic_DNA"/>
</dbReference>
<reference evidence="7 9" key="1">
    <citation type="journal article" date="2008" name="Science">
        <title>The Physcomitrella genome reveals evolutionary insights into the conquest of land by plants.</title>
        <authorList>
            <person name="Rensing S."/>
            <person name="Lang D."/>
            <person name="Zimmer A."/>
            <person name="Terry A."/>
            <person name="Salamov A."/>
            <person name="Shapiro H."/>
            <person name="Nishiyama T."/>
            <person name="Perroud P.-F."/>
            <person name="Lindquist E."/>
            <person name="Kamisugi Y."/>
            <person name="Tanahashi T."/>
            <person name="Sakakibara K."/>
            <person name="Fujita T."/>
            <person name="Oishi K."/>
            <person name="Shin-I T."/>
            <person name="Kuroki Y."/>
            <person name="Toyoda A."/>
            <person name="Suzuki Y."/>
            <person name="Hashimoto A."/>
            <person name="Yamaguchi K."/>
            <person name="Sugano A."/>
            <person name="Kohara Y."/>
            <person name="Fujiyama A."/>
            <person name="Anterola A."/>
            <person name="Aoki S."/>
            <person name="Ashton N."/>
            <person name="Barbazuk W.B."/>
            <person name="Barker E."/>
            <person name="Bennetzen J."/>
            <person name="Bezanilla M."/>
            <person name="Blankenship R."/>
            <person name="Cho S.H."/>
            <person name="Dutcher S."/>
            <person name="Estelle M."/>
            <person name="Fawcett J.A."/>
            <person name="Gundlach H."/>
            <person name="Hanada K."/>
            <person name="Heyl A."/>
            <person name="Hicks K.A."/>
            <person name="Hugh J."/>
            <person name="Lohr M."/>
            <person name="Mayer K."/>
            <person name="Melkozernov A."/>
            <person name="Murata T."/>
            <person name="Nelson D."/>
            <person name="Pils B."/>
            <person name="Prigge M."/>
            <person name="Reiss B."/>
            <person name="Renner T."/>
            <person name="Rombauts S."/>
            <person name="Rushton P."/>
            <person name="Sanderfoot A."/>
            <person name="Schween G."/>
            <person name="Shiu S.-H."/>
            <person name="Stueber K."/>
            <person name="Theodoulou F.L."/>
            <person name="Tu H."/>
            <person name="Van de Peer Y."/>
            <person name="Verrier P.J."/>
            <person name="Waters E."/>
            <person name="Wood A."/>
            <person name="Yang L."/>
            <person name="Cove D."/>
            <person name="Cuming A."/>
            <person name="Hasebe M."/>
            <person name="Lucas S."/>
            <person name="Mishler D.B."/>
            <person name="Reski R."/>
            <person name="Grigoriev I."/>
            <person name="Quatrano R.S."/>
            <person name="Boore J.L."/>
        </authorList>
    </citation>
    <scope>NUCLEOTIDE SEQUENCE [LARGE SCALE GENOMIC DNA]</scope>
    <source>
        <strain evidence="8 9">cv. Gransden 2004</strain>
    </source>
</reference>
<dbReference type="PaxDb" id="3218-PP1S180_118V6.1"/>
<dbReference type="GO" id="GO:0005524">
    <property type="term" value="F:ATP binding"/>
    <property type="evidence" value="ECO:0007669"/>
    <property type="project" value="UniProtKB-KW"/>
</dbReference>
<evidence type="ECO:0000256" key="1">
    <source>
        <dbReference type="ARBA" id="ARBA00022741"/>
    </source>
</evidence>
<evidence type="ECO:0000313" key="9">
    <source>
        <dbReference type="Proteomes" id="UP000006727"/>
    </source>
</evidence>
<dbReference type="PANTHER" id="PTHR10887">
    <property type="entry name" value="DNA2/NAM7 HELICASE FAMILY"/>
    <property type="match status" value="1"/>
</dbReference>
<proteinExistence type="predicted"/>
<dbReference type="Proteomes" id="UP000006727">
    <property type="component" value="Chromosome 6"/>
</dbReference>
<evidence type="ECO:0008006" key="10">
    <source>
        <dbReference type="Google" id="ProtNLM"/>
    </source>
</evidence>
<dbReference type="InterPro" id="IPR027417">
    <property type="entry name" value="P-loop_NTPase"/>
</dbReference>
<dbReference type="CDD" id="cd18808">
    <property type="entry name" value="SF1_C_Upf1"/>
    <property type="match status" value="1"/>
</dbReference>
<dbReference type="CDD" id="cd18042">
    <property type="entry name" value="DEXXQc_SETX"/>
    <property type="match status" value="1"/>
</dbReference>
<keyword evidence="4" id="KW-0067">ATP-binding</keyword>
<dbReference type="InterPro" id="IPR047187">
    <property type="entry name" value="SF1_C_Upf1"/>
</dbReference>
<protein>
    <recommendedName>
        <fullName evidence="10">Helicase ATP-binding domain-containing protein</fullName>
    </recommendedName>
</protein>
<evidence type="ECO:0000313" key="7">
    <source>
        <dbReference type="EMBL" id="PNR52158.1"/>
    </source>
</evidence>
<keyword evidence="1" id="KW-0547">Nucleotide-binding</keyword>
<evidence type="ECO:0000259" key="6">
    <source>
        <dbReference type="Pfam" id="PF13087"/>
    </source>
</evidence>
<dbReference type="InterPro" id="IPR045055">
    <property type="entry name" value="DNA2/NAM7-like"/>
</dbReference>
<keyword evidence="3" id="KW-0347">Helicase</keyword>
<dbReference type="GO" id="GO:0016787">
    <property type="term" value="F:hydrolase activity"/>
    <property type="evidence" value="ECO:0007669"/>
    <property type="project" value="UniProtKB-KW"/>
</dbReference>
<evidence type="ECO:0000256" key="4">
    <source>
        <dbReference type="ARBA" id="ARBA00022840"/>
    </source>
</evidence>
<dbReference type="AlphaFoldDB" id="A0A2K1KEF4"/>
<dbReference type="SUPFAM" id="SSF52540">
    <property type="entry name" value="P-loop containing nucleoside triphosphate hydrolases"/>
    <property type="match status" value="1"/>
</dbReference>